<sequence length="79" mass="8582">MNGTIRWKRPVASHGGKMWGLLLGMDSTPFVLQAPVYKQYGSITDNFGYALAVKKDTSRSNLISGGISSIVTYLTSQAK</sequence>
<organism evidence="1 2">
    <name type="scientific">Paenibacillus chartarius</name>
    <dbReference type="NCBI Taxonomy" id="747481"/>
    <lineage>
        <taxon>Bacteria</taxon>
        <taxon>Bacillati</taxon>
        <taxon>Bacillota</taxon>
        <taxon>Bacilli</taxon>
        <taxon>Bacillales</taxon>
        <taxon>Paenibacillaceae</taxon>
        <taxon>Paenibacillus</taxon>
    </lineage>
</organism>
<keyword evidence="2" id="KW-1185">Reference proteome</keyword>
<dbReference type="RefSeq" id="WP_377472902.1">
    <property type="nucleotide sequence ID" value="NZ_JBHLWN010000097.1"/>
</dbReference>
<dbReference type="Proteomes" id="UP001589776">
    <property type="component" value="Unassembled WGS sequence"/>
</dbReference>
<evidence type="ECO:0000313" key="1">
    <source>
        <dbReference type="EMBL" id="MFC0215456.1"/>
    </source>
</evidence>
<gene>
    <name evidence="1" type="ORF">ACFFK0_23975</name>
</gene>
<proteinExistence type="predicted"/>
<reference evidence="1 2" key="1">
    <citation type="submission" date="2024-09" db="EMBL/GenBank/DDBJ databases">
        <authorList>
            <person name="Sun Q."/>
            <person name="Mori K."/>
        </authorList>
    </citation>
    <scope>NUCLEOTIDE SEQUENCE [LARGE SCALE GENOMIC DNA]</scope>
    <source>
        <strain evidence="1 2">CCM 7759</strain>
    </source>
</reference>
<name>A0ABV6DS29_9BACL</name>
<comment type="caution">
    <text evidence="1">The sequence shown here is derived from an EMBL/GenBank/DDBJ whole genome shotgun (WGS) entry which is preliminary data.</text>
</comment>
<protein>
    <submittedName>
        <fullName evidence="1">Uncharacterized protein</fullName>
    </submittedName>
</protein>
<accession>A0ABV6DS29</accession>
<dbReference type="EMBL" id="JBHLWN010000097">
    <property type="protein sequence ID" value="MFC0215456.1"/>
    <property type="molecule type" value="Genomic_DNA"/>
</dbReference>
<evidence type="ECO:0000313" key="2">
    <source>
        <dbReference type="Proteomes" id="UP001589776"/>
    </source>
</evidence>